<keyword evidence="2" id="KW-1185">Reference proteome</keyword>
<sequence>MTPIWLCVLLIAGIAAKERRLGVILPVSVLIANLPQLRVAGKEENLSDLSLGTWLLSMSDGFVWGRIHGLNMMSQL</sequence>
<dbReference type="RefSeq" id="WP_015904658.1">
    <property type="nucleotide sequence ID" value="NC_012108.1"/>
</dbReference>
<evidence type="ECO:0000313" key="2">
    <source>
        <dbReference type="Proteomes" id="UP000000442"/>
    </source>
</evidence>
<organism evidence="1 2">
    <name type="scientific">Desulforapulum autotrophicum (strain ATCC 43914 / DSM 3382 / VKM B-1955 / HRM2)</name>
    <name type="common">Desulfobacterium autotrophicum</name>
    <dbReference type="NCBI Taxonomy" id="177437"/>
    <lineage>
        <taxon>Bacteria</taxon>
        <taxon>Pseudomonadati</taxon>
        <taxon>Thermodesulfobacteriota</taxon>
        <taxon>Desulfobacteria</taxon>
        <taxon>Desulfobacterales</taxon>
        <taxon>Desulfobacteraceae</taxon>
        <taxon>Desulforapulum</taxon>
    </lineage>
</organism>
<accession>C0QJ82</accession>
<reference evidence="1 2" key="1">
    <citation type="journal article" date="2009" name="Environ. Microbiol.">
        <title>Genome sequence of Desulfobacterium autotrophicum HRM2, a marine sulfate reducer oxidizing organic carbon completely to carbon dioxide.</title>
        <authorList>
            <person name="Strittmatter A.W."/>
            <person name="Liesegang H."/>
            <person name="Rabus R."/>
            <person name="Decker I."/>
            <person name="Amann J."/>
            <person name="Andres S."/>
            <person name="Henne A."/>
            <person name="Fricke W.F."/>
            <person name="Martinez-Arias R."/>
            <person name="Bartels D."/>
            <person name="Goesmann A."/>
            <person name="Krause L."/>
            <person name="Puehler A."/>
            <person name="Klenk H.P."/>
            <person name="Richter M."/>
            <person name="Schuler M."/>
            <person name="Gloeckner F.O."/>
            <person name="Meyerdierks A."/>
            <person name="Gottschalk G."/>
            <person name="Amann R."/>
        </authorList>
    </citation>
    <scope>NUCLEOTIDE SEQUENCE [LARGE SCALE GENOMIC DNA]</scope>
    <source>
        <strain evidence="2">ATCC 43914 / DSM 3382 / HRM2</strain>
    </source>
</reference>
<name>C0QJ82_DESAH</name>
<proteinExistence type="predicted"/>
<dbReference type="STRING" id="177437.HRM2_28060"/>
<dbReference type="HOGENOM" id="CLU_2648543_0_0_7"/>
<dbReference type="EMBL" id="CP001087">
    <property type="protein sequence ID" value="ACN15895.1"/>
    <property type="molecule type" value="Genomic_DNA"/>
</dbReference>
<dbReference type="eggNOG" id="ENOG5030VUD">
    <property type="taxonomic scope" value="Bacteria"/>
</dbReference>
<dbReference type="OrthoDB" id="156502at2"/>
<evidence type="ECO:0000313" key="1">
    <source>
        <dbReference type="EMBL" id="ACN15895.1"/>
    </source>
</evidence>
<protein>
    <submittedName>
        <fullName evidence="1">Uncharacterized protein</fullName>
    </submittedName>
</protein>
<dbReference type="AlphaFoldDB" id="C0QJ82"/>
<dbReference type="Proteomes" id="UP000000442">
    <property type="component" value="Chromosome"/>
</dbReference>
<dbReference type="KEGG" id="dat:HRM2_28060"/>
<gene>
    <name evidence="1" type="ordered locus">HRM2_28060</name>
</gene>